<feature type="compositionally biased region" description="Low complexity" evidence="3">
    <location>
        <begin position="390"/>
        <end position="404"/>
    </location>
</feature>
<keyword evidence="6" id="KW-1185">Reference proteome</keyword>
<feature type="compositionally biased region" description="Low complexity" evidence="3">
    <location>
        <begin position="448"/>
        <end position="464"/>
    </location>
</feature>
<accession>A0A1Y2E5V1</accession>
<dbReference type="Gene3D" id="2.60.40.1390">
    <property type="entry name" value="NDT80 DNA-binding domain"/>
    <property type="match status" value="2"/>
</dbReference>
<comment type="caution">
    <text evidence="5">The sequence shown here is derived from an EMBL/GenBank/DDBJ whole genome shotgun (WGS) entry which is preliminary data.</text>
</comment>
<dbReference type="InterPro" id="IPR024061">
    <property type="entry name" value="NDT80_DNA-bd_dom"/>
</dbReference>
<evidence type="ECO:0000256" key="1">
    <source>
        <dbReference type="ARBA" id="ARBA00023125"/>
    </source>
</evidence>
<feature type="compositionally biased region" description="Low complexity" evidence="3">
    <location>
        <begin position="773"/>
        <end position="784"/>
    </location>
</feature>
<dbReference type="OrthoDB" id="2535460at2759"/>
<evidence type="ECO:0000256" key="2">
    <source>
        <dbReference type="PROSITE-ProRule" id="PRU00850"/>
    </source>
</evidence>
<dbReference type="Proteomes" id="UP000193467">
    <property type="component" value="Unassembled WGS sequence"/>
</dbReference>
<feature type="compositionally biased region" description="Low complexity" evidence="3">
    <location>
        <begin position="174"/>
        <end position="214"/>
    </location>
</feature>
<feature type="compositionally biased region" description="Basic residues" evidence="3">
    <location>
        <begin position="717"/>
        <end position="726"/>
    </location>
</feature>
<dbReference type="PROSITE" id="PS51517">
    <property type="entry name" value="NDT80"/>
    <property type="match status" value="1"/>
</dbReference>
<feature type="region of interest" description="Disordered" evidence="3">
    <location>
        <begin position="385"/>
        <end position="408"/>
    </location>
</feature>
<proteinExistence type="predicted"/>
<dbReference type="AlphaFoldDB" id="A0A1Y2E5V1"/>
<feature type="compositionally biased region" description="Polar residues" evidence="3">
    <location>
        <begin position="137"/>
        <end position="146"/>
    </location>
</feature>
<name>A0A1Y2E5V1_9BASI</name>
<dbReference type="InterPro" id="IPR037141">
    <property type="entry name" value="NDT80_DNA-bd_dom_sf"/>
</dbReference>
<feature type="compositionally biased region" description="Acidic residues" evidence="3">
    <location>
        <begin position="738"/>
        <end position="748"/>
    </location>
</feature>
<evidence type="ECO:0000259" key="4">
    <source>
        <dbReference type="PROSITE" id="PS51517"/>
    </source>
</evidence>
<feature type="region of interest" description="Disordered" evidence="3">
    <location>
        <begin position="694"/>
        <end position="810"/>
    </location>
</feature>
<gene>
    <name evidence="5" type="ORF">BCR35DRAFT_308531</name>
</gene>
<dbReference type="GO" id="GO:0000228">
    <property type="term" value="C:nuclear chromosome"/>
    <property type="evidence" value="ECO:0007669"/>
    <property type="project" value="TreeGrafter"/>
</dbReference>
<feature type="region of interest" description="Disordered" evidence="3">
    <location>
        <begin position="421"/>
        <end position="483"/>
    </location>
</feature>
<feature type="region of interest" description="Disordered" evidence="3">
    <location>
        <begin position="125"/>
        <end position="150"/>
    </location>
</feature>
<evidence type="ECO:0000313" key="6">
    <source>
        <dbReference type="Proteomes" id="UP000193467"/>
    </source>
</evidence>
<dbReference type="InterPro" id="IPR008967">
    <property type="entry name" value="p53-like_TF_DNA-bd_sf"/>
</dbReference>
<protein>
    <recommendedName>
        <fullName evidence="4">NDT80 domain-containing protein</fullName>
    </recommendedName>
</protein>
<keyword evidence="1 2" id="KW-0238">DNA-binding</keyword>
<sequence length="810" mass="86360">MASWVNGQEEGDVGSYSYSEEGYEQPYSPTGPSSSNFIYSNSDHSQDPRVAMAAQAHQLAQLAAGYNPRSHHLHFNAQPQVPAHGYYQPDSQSAYFSAYPPPPPSLVYGRSTLYAQSESFGVLAVGSSSHPQPPLNSPQQSWSTFSHCHAPQQPPPALAYGYYNQPPPNSAYPSAAYAFPSPESTTSSSITTRPRTYTNSSSGSASTDGTSASSYFEQSQHSGLGDARGEWEAEPHPLTGQQEVSEGVDQEEPFGEGASQDEGATVEPTSPFRSHAAAEARGEFLLEGEHDLSSISPAERFFFEPPQGMSVEGQAGSQVDAEGEFVAGEEEPRLEMETESDQLRFAEQLFGMKMYGAGGNGGAGYGGHLSASPEAIDLGELALRQPIAGPSNPSPHQSHPHSSSTFSFIPQYPSARAIAPHSTTATPRYHSPAVSPVNGRSPTKSHISDASSLTSFSSSSQSSSPVRGGPAPSGSSQLETVSAPRVLTTSPTSLFGAFQESCRVFDEKGINFNLQPEISPPAFTYDAKLGAWLGYRRNYLSLSASIVVPAPSSSLYLSPSTTSATKISHFIATTSALTLPTHLAVPLLQLDTTRKLERATPLQPSRFELPASFIKADKSGKASAPFTRVQFRNSTANHPSGASSVGGMTTRFGMRVVIEAVLEVGGAKVEVGRWESGELVIRGRSPKNFGIVTAKGREMTASASKAAKGESKDPKSKSRAKTRTSGRVKTSTPRDYSSSEEELDDEDIFLASFAQNQRRGRSAGLPPADAGRSTSTSTDESSTTGKRSITWDDYDAESLTVAKRTRSARR</sequence>
<feature type="compositionally biased region" description="Basic and acidic residues" evidence="3">
    <location>
        <begin position="707"/>
        <end position="716"/>
    </location>
</feature>
<dbReference type="SUPFAM" id="SSF49417">
    <property type="entry name" value="p53-like transcription factors"/>
    <property type="match status" value="1"/>
</dbReference>
<dbReference type="EMBL" id="MCGR01000063">
    <property type="protein sequence ID" value="ORY66656.1"/>
    <property type="molecule type" value="Genomic_DNA"/>
</dbReference>
<feature type="domain" description="NDT80" evidence="4">
    <location>
        <begin position="432"/>
        <end position="693"/>
    </location>
</feature>
<dbReference type="GO" id="GO:0003700">
    <property type="term" value="F:DNA-binding transcription factor activity"/>
    <property type="evidence" value="ECO:0007669"/>
    <property type="project" value="UniProtKB-UniRule"/>
</dbReference>
<evidence type="ECO:0000313" key="5">
    <source>
        <dbReference type="EMBL" id="ORY66656.1"/>
    </source>
</evidence>
<evidence type="ECO:0000256" key="3">
    <source>
        <dbReference type="SAM" id="MobiDB-lite"/>
    </source>
</evidence>
<feature type="DNA-binding region" description="NDT80" evidence="2">
    <location>
        <begin position="432"/>
        <end position="693"/>
    </location>
</feature>
<dbReference type="InterPro" id="IPR052605">
    <property type="entry name" value="Fungal_trans_regulator"/>
</dbReference>
<dbReference type="GO" id="GO:0045944">
    <property type="term" value="P:positive regulation of transcription by RNA polymerase II"/>
    <property type="evidence" value="ECO:0007669"/>
    <property type="project" value="TreeGrafter"/>
</dbReference>
<dbReference type="PANTHER" id="PTHR35144">
    <property type="entry name" value="MEIOSIS-SPECIFIC TRANSCRIPTION FACTOR NDT80"/>
    <property type="match status" value="1"/>
</dbReference>
<feature type="compositionally biased region" description="Polar residues" evidence="3">
    <location>
        <begin position="27"/>
        <end position="43"/>
    </location>
</feature>
<organism evidence="5 6">
    <name type="scientific">Leucosporidium creatinivorum</name>
    <dbReference type="NCBI Taxonomy" id="106004"/>
    <lineage>
        <taxon>Eukaryota</taxon>
        <taxon>Fungi</taxon>
        <taxon>Dikarya</taxon>
        <taxon>Basidiomycota</taxon>
        <taxon>Pucciniomycotina</taxon>
        <taxon>Microbotryomycetes</taxon>
        <taxon>Leucosporidiales</taxon>
        <taxon>Leucosporidium</taxon>
    </lineage>
</organism>
<feature type="region of interest" description="Disordered" evidence="3">
    <location>
        <begin position="1"/>
        <end position="43"/>
    </location>
</feature>
<dbReference type="GO" id="GO:0051321">
    <property type="term" value="P:meiotic cell cycle"/>
    <property type="evidence" value="ECO:0007669"/>
    <property type="project" value="TreeGrafter"/>
</dbReference>
<reference evidence="5" key="1">
    <citation type="submission" date="2016-07" db="EMBL/GenBank/DDBJ databases">
        <title>Pervasive Adenine N6-methylation of Active Genes in Fungi.</title>
        <authorList>
            <consortium name="DOE Joint Genome Institute"/>
            <person name="Mondo S.J."/>
            <person name="Dannebaum R.O."/>
            <person name="Kuo R.C."/>
            <person name="Labutti K."/>
            <person name="Haridas S."/>
            <person name="Kuo A."/>
            <person name="Salamov A."/>
            <person name="Ahrendt S.R."/>
            <person name="Lipzen A."/>
            <person name="Sullivan W."/>
            <person name="Andreopoulos W.B."/>
            <person name="Clum A."/>
            <person name="Lindquist E."/>
            <person name="Daum C."/>
            <person name="Ramamoorthy G.K."/>
            <person name="Gryganskyi A."/>
            <person name="Culley D."/>
            <person name="Magnuson J.K."/>
            <person name="James T.Y."/>
            <person name="O'Malley M.A."/>
            <person name="Stajich J.E."/>
            <person name="Spatafora J.W."/>
            <person name="Visel A."/>
            <person name="Grigoriev I.V."/>
        </authorList>
    </citation>
    <scope>NUCLEOTIDE SEQUENCE [LARGE SCALE GENOMIC DNA]</scope>
    <source>
        <strain evidence="5">62-1032</strain>
    </source>
</reference>
<dbReference type="GO" id="GO:0003677">
    <property type="term" value="F:DNA binding"/>
    <property type="evidence" value="ECO:0007669"/>
    <property type="project" value="UniProtKB-KW"/>
</dbReference>
<feature type="region of interest" description="Disordered" evidence="3">
    <location>
        <begin position="174"/>
        <end position="274"/>
    </location>
</feature>
<dbReference type="PANTHER" id="PTHR35144:SF2">
    <property type="entry name" value="MEIOSIS-SPECIFIC TRANSCRIPTION FACTOR NDT80"/>
    <property type="match status" value="1"/>
</dbReference>
<dbReference type="InParanoid" id="A0A1Y2E5V1"/>
<dbReference type="Pfam" id="PF05224">
    <property type="entry name" value="NDT80_PhoG"/>
    <property type="match status" value="1"/>
</dbReference>